<evidence type="ECO:0000313" key="4">
    <source>
        <dbReference type="Proteomes" id="UP000261324"/>
    </source>
</evidence>
<gene>
    <name evidence="3" type="ORF">DXC93_07835</name>
</gene>
<dbReference type="AlphaFoldDB" id="A0A3E4PV09"/>
<organism evidence="3 4">
    <name type="scientific">Dorea formicigenerans</name>
    <dbReference type="NCBI Taxonomy" id="39486"/>
    <lineage>
        <taxon>Bacteria</taxon>
        <taxon>Bacillati</taxon>
        <taxon>Bacillota</taxon>
        <taxon>Clostridia</taxon>
        <taxon>Lachnospirales</taxon>
        <taxon>Lachnospiraceae</taxon>
        <taxon>Dorea</taxon>
    </lineage>
</organism>
<dbReference type="EMBL" id="QSRA01000008">
    <property type="protein sequence ID" value="RGK83892.1"/>
    <property type="molecule type" value="Genomic_DNA"/>
</dbReference>
<dbReference type="RefSeq" id="WP_117659808.1">
    <property type="nucleotide sequence ID" value="NZ_QSRA01000008.1"/>
</dbReference>
<proteinExistence type="predicted"/>
<dbReference type="InterPro" id="IPR007527">
    <property type="entry name" value="Znf_SWIM"/>
</dbReference>
<feature type="domain" description="SWIM-type" evidence="2">
    <location>
        <begin position="157"/>
        <end position="185"/>
    </location>
</feature>
<comment type="caution">
    <text evidence="3">The sequence shown here is derived from an EMBL/GenBank/DDBJ whole genome shotgun (WGS) entry which is preliminary data.</text>
</comment>
<dbReference type="PANTHER" id="PTHR38133">
    <property type="entry name" value="SLR1429 PROTEIN"/>
    <property type="match status" value="1"/>
</dbReference>
<name>A0A3E4PV09_9FIRM</name>
<keyword evidence="1" id="KW-0479">Metal-binding</keyword>
<dbReference type="Proteomes" id="UP000261324">
    <property type="component" value="Unassembled WGS sequence"/>
</dbReference>
<accession>A0A3E4PV09</accession>
<reference evidence="3 4" key="1">
    <citation type="submission" date="2018-08" db="EMBL/GenBank/DDBJ databases">
        <title>A genome reference for cultivated species of the human gut microbiota.</title>
        <authorList>
            <person name="Zou Y."/>
            <person name="Xue W."/>
            <person name="Luo G."/>
        </authorList>
    </citation>
    <scope>NUCLEOTIDE SEQUENCE [LARGE SCALE GENOMIC DNA]</scope>
    <source>
        <strain evidence="3 4">TF09-3</strain>
    </source>
</reference>
<sequence>MKKYWDESQQFEQPSSGLLKKNAGASIEKQRKKGKEVHPIIVKGRKITKTWWGNAWCENLERYADYESRLERGKRYVRTGTVVDLQIKKGKIEAKVQGRRKTPYKVEIRISPLNQEHCQNIIEQCSEKIESMEELLAGNFPVAMKELFAGENGLFPKPSEISFGCSCPDWALMCKHVAAALYGVGVRLDENPALFFELRGINMGKFIDVALENRVETMLANAKKPSSRIIDDNVNINQLFGVL</sequence>
<keyword evidence="1" id="KW-0862">Zinc</keyword>
<evidence type="ECO:0000259" key="2">
    <source>
        <dbReference type="PROSITE" id="PS50966"/>
    </source>
</evidence>
<evidence type="ECO:0000256" key="1">
    <source>
        <dbReference type="PROSITE-ProRule" id="PRU00325"/>
    </source>
</evidence>
<keyword evidence="1" id="KW-0863">Zinc-finger</keyword>
<dbReference type="PROSITE" id="PS50966">
    <property type="entry name" value="ZF_SWIM"/>
    <property type="match status" value="1"/>
</dbReference>
<dbReference type="PANTHER" id="PTHR38133:SF1">
    <property type="entry name" value="SLR1429 PROTEIN"/>
    <property type="match status" value="1"/>
</dbReference>
<dbReference type="GO" id="GO:0008270">
    <property type="term" value="F:zinc ion binding"/>
    <property type="evidence" value="ECO:0007669"/>
    <property type="project" value="UniProtKB-KW"/>
</dbReference>
<protein>
    <recommendedName>
        <fullName evidence="2">SWIM-type domain-containing protein</fullName>
    </recommendedName>
</protein>
<evidence type="ECO:0000313" key="3">
    <source>
        <dbReference type="EMBL" id="RGK83892.1"/>
    </source>
</evidence>